<dbReference type="GO" id="GO:0016779">
    <property type="term" value="F:nucleotidyltransferase activity"/>
    <property type="evidence" value="ECO:0007669"/>
    <property type="project" value="InterPro"/>
</dbReference>
<proteinExistence type="predicted"/>
<gene>
    <name evidence="2" type="ORF">BME96_06400</name>
</gene>
<dbReference type="Proteomes" id="UP000182945">
    <property type="component" value="Chromosome"/>
</dbReference>
<dbReference type="InterPro" id="IPR043519">
    <property type="entry name" value="NT_sf"/>
</dbReference>
<dbReference type="AlphaFoldDB" id="A0AAC9IZ28"/>
<evidence type="ECO:0000313" key="2">
    <source>
        <dbReference type="EMBL" id="APC47824.1"/>
    </source>
</evidence>
<dbReference type="EMBL" id="CP017962">
    <property type="protein sequence ID" value="APC47824.1"/>
    <property type="molecule type" value="Genomic_DNA"/>
</dbReference>
<dbReference type="InterPro" id="IPR002934">
    <property type="entry name" value="Polymerase_NTP_transf_dom"/>
</dbReference>
<dbReference type="RefSeq" id="WP_071648682.1">
    <property type="nucleotide sequence ID" value="NZ_CP017962.1"/>
</dbReference>
<accession>A0AAC9IZ28</accession>
<reference evidence="2 3" key="1">
    <citation type="submission" date="2016-11" db="EMBL/GenBank/DDBJ databases">
        <title>Complete genome sequencing of Virgibacillus halodenitrificans PDB-F2.</title>
        <authorList>
            <person name="Sun Z."/>
            <person name="Zhou Y."/>
            <person name="Li H."/>
        </authorList>
    </citation>
    <scope>NUCLEOTIDE SEQUENCE [LARGE SCALE GENOMIC DNA]</scope>
    <source>
        <strain evidence="2 3">PDB-F2</strain>
    </source>
</reference>
<name>A0AAC9IZ28_VIRHA</name>
<dbReference type="SUPFAM" id="SSF81301">
    <property type="entry name" value="Nucleotidyltransferase"/>
    <property type="match status" value="1"/>
</dbReference>
<dbReference type="KEGG" id="vhl:BME96_06400"/>
<dbReference type="GeneID" id="71514012"/>
<organism evidence="2 3">
    <name type="scientific">Virgibacillus halodenitrificans</name>
    <name type="common">Bacillus halodenitrificans</name>
    <dbReference type="NCBI Taxonomy" id="1482"/>
    <lineage>
        <taxon>Bacteria</taxon>
        <taxon>Bacillati</taxon>
        <taxon>Bacillota</taxon>
        <taxon>Bacilli</taxon>
        <taxon>Bacillales</taxon>
        <taxon>Bacillaceae</taxon>
        <taxon>Virgibacillus</taxon>
    </lineage>
</organism>
<dbReference type="CDD" id="cd05403">
    <property type="entry name" value="NT_KNTase_like"/>
    <property type="match status" value="1"/>
</dbReference>
<sequence>MAKLDARKAAQQIIEKKYPHCNGALLAGSVVRGEATNTSDLDIVIFTDETFFSYRESFIELDWPVEAFVHNFSSYKEFFKSDRERAIPTLPRMVTEGIVLIEDPRLHSIKQEANELLEAGPEKWTSEMIDIKRYFLTDMLDDFIGSATRGEEIVIAGALAEMISEFKLRAEQNWLGSSKWVVRLLKQYDEAFAETFIEAFDLFYKTGEKGPVIQLVDTVLQPYGGRLFDGFSIGKL</sequence>
<evidence type="ECO:0000313" key="3">
    <source>
        <dbReference type="Proteomes" id="UP000182945"/>
    </source>
</evidence>
<dbReference type="Gene3D" id="3.30.460.10">
    <property type="entry name" value="Beta Polymerase, domain 2"/>
    <property type="match status" value="1"/>
</dbReference>
<dbReference type="Pfam" id="PF01909">
    <property type="entry name" value="NTP_transf_2"/>
    <property type="match status" value="1"/>
</dbReference>
<feature type="domain" description="Polymerase nucleotidyl transferase" evidence="1">
    <location>
        <begin position="22"/>
        <end position="54"/>
    </location>
</feature>
<protein>
    <submittedName>
        <fullName evidence="2">Nucleotidyltransferase</fullName>
    </submittedName>
</protein>
<evidence type="ECO:0000259" key="1">
    <source>
        <dbReference type="Pfam" id="PF01909"/>
    </source>
</evidence>